<dbReference type="OrthoDB" id="9779415at2"/>
<dbReference type="InterPro" id="IPR011234">
    <property type="entry name" value="Fumarylacetoacetase-like_C"/>
</dbReference>
<evidence type="ECO:0000313" key="5">
    <source>
        <dbReference type="Proteomes" id="UP000316095"/>
    </source>
</evidence>
<keyword evidence="5" id="KW-1185">Reference proteome</keyword>
<evidence type="ECO:0000259" key="3">
    <source>
        <dbReference type="Pfam" id="PF01557"/>
    </source>
</evidence>
<dbReference type="Gene3D" id="3.90.850.10">
    <property type="entry name" value="Fumarylacetoacetase-like, C-terminal domain"/>
    <property type="match status" value="1"/>
</dbReference>
<keyword evidence="2" id="KW-0479">Metal-binding</keyword>
<dbReference type="GO" id="GO:0046872">
    <property type="term" value="F:metal ion binding"/>
    <property type="evidence" value="ECO:0007669"/>
    <property type="project" value="UniProtKB-KW"/>
</dbReference>
<protein>
    <submittedName>
        <fullName evidence="4">Fumarylacetoacetate (FAA) hydrolase family protein</fullName>
    </submittedName>
</protein>
<dbReference type="EMBL" id="SJPG01000001">
    <property type="protein sequence ID" value="TWT63670.1"/>
    <property type="molecule type" value="Genomic_DNA"/>
</dbReference>
<dbReference type="RefSeq" id="WP_146505433.1">
    <property type="nucleotide sequence ID" value="NZ_SJPG01000001.1"/>
</dbReference>
<dbReference type="PANTHER" id="PTHR42796">
    <property type="entry name" value="FUMARYLACETOACETATE HYDROLASE DOMAIN-CONTAINING PROTEIN 2A-RELATED"/>
    <property type="match status" value="1"/>
</dbReference>
<comment type="similarity">
    <text evidence="1">Belongs to the FAH family.</text>
</comment>
<dbReference type="GO" id="GO:0044281">
    <property type="term" value="P:small molecule metabolic process"/>
    <property type="evidence" value="ECO:0007669"/>
    <property type="project" value="UniProtKB-ARBA"/>
</dbReference>
<evidence type="ECO:0000313" key="4">
    <source>
        <dbReference type="EMBL" id="TWT63670.1"/>
    </source>
</evidence>
<sequence>MKLARVLLPNQEIHVVVVEESAVRVLDFSQVQNVQRLTDILHSPDPAGLANFLIDTNVAPVAIEEVHFLAPVDQQEVWAAGVTYKRSQQARMEESDHAASHYDLVYSADRPELFFKATAQRVVGHQDPVRVRNDSSWSVPEPEFAIFLTPEMHVCGYTIGNDMSARDIEGENPLYLPQAKVYNQCCSLGPCVTLGSTDLDLSSVEIKLGIERNKAQVFSGETKLDQLNRTLDELASWLGKEMDFPNGAVLLTGTGIIPPDEFTLESGDIVTIEISNIGQLINPVEKG</sequence>
<accession>A0A5C5XL54</accession>
<dbReference type="SUPFAM" id="SSF56529">
    <property type="entry name" value="FAH"/>
    <property type="match status" value="1"/>
</dbReference>
<name>A0A5C5XL54_9PLAN</name>
<dbReference type="AlphaFoldDB" id="A0A5C5XL54"/>
<comment type="caution">
    <text evidence="4">The sequence shown here is derived from an EMBL/GenBank/DDBJ whole genome shotgun (WGS) entry which is preliminary data.</text>
</comment>
<evidence type="ECO:0000256" key="1">
    <source>
        <dbReference type="ARBA" id="ARBA00010211"/>
    </source>
</evidence>
<dbReference type="Proteomes" id="UP000316095">
    <property type="component" value="Unassembled WGS sequence"/>
</dbReference>
<organism evidence="4 5">
    <name type="scientific">Rubinisphaera italica</name>
    <dbReference type="NCBI Taxonomy" id="2527969"/>
    <lineage>
        <taxon>Bacteria</taxon>
        <taxon>Pseudomonadati</taxon>
        <taxon>Planctomycetota</taxon>
        <taxon>Planctomycetia</taxon>
        <taxon>Planctomycetales</taxon>
        <taxon>Planctomycetaceae</taxon>
        <taxon>Rubinisphaera</taxon>
    </lineage>
</organism>
<feature type="domain" description="Fumarylacetoacetase-like C-terminal" evidence="3">
    <location>
        <begin position="108"/>
        <end position="284"/>
    </location>
</feature>
<dbReference type="InterPro" id="IPR036663">
    <property type="entry name" value="Fumarylacetoacetase_C_sf"/>
</dbReference>
<keyword evidence="4" id="KW-0378">Hydrolase</keyword>
<proteinExistence type="inferred from homology"/>
<reference evidence="4 5" key="1">
    <citation type="submission" date="2019-02" db="EMBL/GenBank/DDBJ databases">
        <title>Deep-cultivation of Planctomycetes and their phenomic and genomic characterization uncovers novel biology.</title>
        <authorList>
            <person name="Wiegand S."/>
            <person name="Jogler M."/>
            <person name="Boedeker C."/>
            <person name="Pinto D."/>
            <person name="Vollmers J."/>
            <person name="Rivas-Marin E."/>
            <person name="Kohn T."/>
            <person name="Peeters S.H."/>
            <person name="Heuer A."/>
            <person name="Rast P."/>
            <person name="Oberbeckmann S."/>
            <person name="Bunk B."/>
            <person name="Jeske O."/>
            <person name="Meyerdierks A."/>
            <person name="Storesund J.E."/>
            <person name="Kallscheuer N."/>
            <person name="Luecker S."/>
            <person name="Lage O.M."/>
            <person name="Pohl T."/>
            <person name="Merkel B.J."/>
            <person name="Hornburger P."/>
            <person name="Mueller R.-W."/>
            <person name="Bruemmer F."/>
            <person name="Labrenz M."/>
            <person name="Spormann A.M."/>
            <person name="Op Den Camp H."/>
            <person name="Overmann J."/>
            <person name="Amann R."/>
            <person name="Jetten M.S.M."/>
            <person name="Mascher T."/>
            <person name="Medema M.H."/>
            <person name="Devos D.P."/>
            <person name="Kaster A.-K."/>
            <person name="Ovreas L."/>
            <person name="Rohde M."/>
            <person name="Galperin M.Y."/>
            <person name="Jogler C."/>
        </authorList>
    </citation>
    <scope>NUCLEOTIDE SEQUENCE [LARGE SCALE GENOMIC DNA]</scope>
    <source>
        <strain evidence="4 5">Pan54</strain>
    </source>
</reference>
<dbReference type="InterPro" id="IPR051121">
    <property type="entry name" value="FAH"/>
</dbReference>
<dbReference type="GO" id="GO:0016787">
    <property type="term" value="F:hydrolase activity"/>
    <property type="evidence" value="ECO:0007669"/>
    <property type="project" value="UniProtKB-KW"/>
</dbReference>
<gene>
    <name evidence="4" type="ORF">Pan54_44250</name>
</gene>
<dbReference type="Pfam" id="PF01557">
    <property type="entry name" value="FAA_hydrolase"/>
    <property type="match status" value="1"/>
</dbReference>
<evidence type="ECO:0000256" key="2">
    <source>
        <dbReference type="ARBA" id="ARBA00022723"/>
    </source>
</evidence>
<dbReference type="PANTHER" id="PTHR42796:SF7">
    <property type="entry name" value="2-DEHYDRO-3-DEOXY-D-ARABINONATE DEHYDRATASE"/>
    <property type="match status" value="1"/>
</dbReference>